<sequence>MKERKIPERMCVGCQQMKLKKELIRVVKPKEGDIALDPTGKLAGRGAYLCNDIDCFKTAYKSKRLERSLKTQIPVGIYEQIQSRFTD</sequence>
<proteinExistence type="predicted"/>
<dbReference type="InterPro" id="IPR037465">
    <property type="entry name" value="YlxR"/>
</dbReference>
<dbReference type="CDD" id="cd00279">
    <property type="entry name" value="YlxR"/>
    <property type="match status" value="1"/>
</dbReference>
<gene>
    <name evidence="2" type="ORF">HYG86_17615</name>
</gene>
<dbReference type="Gene3D" id="3.30.1230.10">
    <property type="entry name" value="YlxR-like"/>
    <property type="match status" value="1"/>
</dbReference>
<dbReference type="KEGG" id="acae:HYG86_17615"/>
<dbReference type="NCBIfam" id="NF047356">
    <property type="entry name" value="RNA_bind_RnpM"/>
    <property type="match status" value="1"/>
</dbReference>
<evidence type="ECO:0000259" key="1">
    <source>
        <dbReference type="Pfam" id="PF04296"/>
    </source>
</evidence>
<dbReference type="InterPro" id="IPR007393">
    <property type="entry name" value="YlxR_dom"/>
</dbReference>
<name>A0A7G9WCQ1_ALKCA</name>
<dbReference type="SUPFAM" id="SSF64376">
    <property type="entry name" value="YlxR-like"/>
    <property type="match status" value="1"/>
</dbReference>
<dbReference type="EMBL" id="CP058559">
    <property type="protein sequence ID" value="QNO16463.1"/>
    <property type="molecule type" value="Genomic_DNA"/>
</dbReference>
<dbReference type="PANTHER" id="PTHR34215">
    <property type="entry name" value="BLL0784 PROTEIN"/>
    <property type="match status" value="1"/>
</dbReference>
<reference evidence="2 3" key="1">
    <citation type="submission" date="2020-07" db="EMBL/GenBank/DDBJ databases">
        <title>Alkalicella. sp. LB2 genome.</title>
        <authorList>
            <person name="Postec A."/>
            <person name="Quemeneur M."/>
        </authorList>
    </citation>
    <scope>NUCLEOTIDE SEQUENCE [LARGE SCALE GENOMIC DNA]</scope>
    <source>
        <strain evidence="2 3">LB2</strain>
    </source>
</reference>
<organism evidence="2 3">
    <name type="scientific">Alkalicella caledoniensis</name>
    <dbReference type="NCBI Taxonomy" id="2731377"/>
    <lineage>
        <taxon>Bacteria</taxon>
        <taxon>Bacillati</taxon>
        <taxon>Bacillota</taxon>
        <taxon>Clostridia</taxon>
        <taxon>Eubacteriales</taxon>
        <taxon>Proteinivoracaceae</taxon>
        <taxon>Alkalicella</taxon>
    </lineage>
</organism>
<feature type="domain" description="YlxR" evidence="1">
    <location>
        <begin position="9"/>
        <end position="82"/>
    </location>
</feature>
<dbReference type="InterPro" id="IPR035931">
    <property type="entry name" value="YlxR-like_sf"/>
</dbReference>
<accession>A0A7G9WCQ1</accession>
<keyword evidence="3" id="KW-1185">Reference proteome</keyword>
<dbReference type="AlphaFoldDB" id="A0A7G9WCQ1"/>
<dbReference type="RefSeq" id="WP_213166855.1">
    <property type="nucleotide sequence ID" value="NZ_CP058559.1"/>
</dbReference>
<evidence type="ECO:0000313" key="2">
    <source>
        <dbReference type="EMBL" id="QNO16463.1"/>
    </source>
</evidence>
<dbReference type="Proteomes" id="UP000516160">
    <property type="component" value="Chromosome"/>
</dbReference>
<evidence type="ECO:0000313" key="3">
    <source>
        <dbReference type="Proteomes" id="UP000516160"/>
    </source>
</evidence>
<protein>
    <submittedName>
        <fullName evidence="2">YlxR family protein</fullName>
    </submittedName>
</protein>
<dbReference type="Pfam" id="PF04296">
    <property type="entry name" value="YlxR"/>
    <property type="match status" value="1"/>
</dbReference>
<dbReference type="PANTHER" id="PTHR34215:SF1">
    <property type="entry name" value="YLXR DOMAIN-CONTAINING PROTEIN"/>
    <property type="match status" value="1"/>
</dbReference>